<dbReference type="EMBL" id="JBDJPC010000008">
    <property type="protein sequence ID" value="KAL1492815.1"/>
    <property type="molecule type" value="Genomic_DNA"/>
</dbReference>
<sequence>MIDKNNLEYLDVIKDLNKKQPKLVKAIKSGYASAVNIQGVSGGDAQTQIY</sequence>
<evidence type="ECO:0000313" key="1">
    <source>
        <dbReference type="EMBL" id="KAL1492815.1"/>
    </source>
</evidence>
<dbReference type="Proteomes" id="UP001566132">
    <property type="component" value="Unassembled WGS sequence"/>
</dbReference>
<comment type="caution">
    <text evidence="1">The sequence shown here is derived from an EMBL/GenBank/DDBJ whole genome shotgun (WGS) entry which is preliminary data.</text>
</comment>
<proteinExistence type="predicted"/>
<dbReference type="AlphaFoldDB" id="A0ABD1EE24"/>
<keyword evidence="2" id="KW-1185">Reference proteome</keyword>
<evidence type="ECO:0000313" key="2">
    <source>
        <dbReference type="Proteomes" id="UP001566132"/>
    </source>
</evidence>
<reference evidence="1 2" key="1">
    <citation type="submission" date="2024-05" db="EMBL/GenBank/DDBJ databases">
        <title>Genetic variation in Jamaican populations of the coffee berry borer (Hypothenemus hampei).</title>
        <authorList>
            <person name="Errbii M."/>
            <person name="Myrie A."/>
        </authorList>
    </citation>
    <scope>NUCLEOTIDE SEQUENCE [LARGE SCALE GENOMIC DNA]</scope>
    <source>
        <strain evidence="1">JA-Hopewell-2020-01-JO</strain>
        <tissue evidence="1">Whole body</tissue>
    </source>
</reference>
<gene>
    <name evidence="1" type="ORF">ABEB36_010997</name>
</gene>
<accession>A0ABD1EE24</accession>
<name>A0ABD1EE24_HYPHA</name>
<organism evidence="1 2">
    <name type="scientific">Hypothenemus hampei</name>
    <name type="common">Coffee berry borer</name>
    <dbReference type="NCBI Taxonomy" id="57062"/>
    <lineage>
        <taxon>Eukaryota</taxon>
        <taxon>Metazoa</taxon>
        <taxon>Ecdysozoa</taxon>
        <taxon>Arthropoda</taxon>
        <taxon>Hexapoda</taxon>
        <taxon>Insecta</taxon>
        <taxon>Pterygota</taxon>
        <taxon>Neoptera</taxon>
        <taxon>Endopterygota</taxon>
        <taxon>Coleoptera</taxon>
        <taxon>Polyphaga</taxon>
        <taxon>Cucujiformia</taxon>
        <taxon>Curculionidae</taxon>
        <taxon>Scolytinae</taxon>
        <taxon>Hypothenemus</taxon>
    </lineage>
</organism>
<protein>
    <submittedName>
        <fullName evidence="1">Uncharacterized protein</fullName>
    </submittedName>
</protein>